<name>A0A5C3MH86_9AGAR</name>
<gene>
    <name evidence="2" type="ORF">BDQ12DRAFT_674726</name>
</gene>
<dbReference type="Proteomes" id="UP000308652">
    <property type="component" value="Unassembled WGS sequence"/>
</dbReference>
<dbReference type="AlphaFoldDB" id="A0A5C3MH86"/>
<dbReference type="SUPFAM" id="SSF54427">
    <property type="entry name" value="NTF2-like"/>
    <property type="match status" value="1"/>
</dbReference>
<dbReference type="EMBL" id="ML213591">
    <property type="protein sequence ID" value="TFK43298.1"/>
    <property type="molecule type" value="Genomic_DNA"/>
</dbReference>
<dbReference type="STRING" id="68775.A0A5C3MH86"/>
<evidence type="ECO:0000313" key="3">
    <source>
        <dbReference type="Proteomes" id="UP000308652"/>
    </source>
</evidence>
<sequence length="401" mass="43484">MVATAYDINSPEEQPVALPSAPLVTIDTNIVLQPPLTRRGTGPGIIIFLPDNQKLGFSTGEKPLDPEPVQKWAEEGFAVVAITAANSVEASLKNAVNALLSLEEVDIKDKFGIIVYDPTIFDVVASSLGADSRLVSLTNYGSSSTSITSVPTLLHLITGSSKSASENFTTHIYPASSPYFVLPQVTEYDPGSAALAHSRTLAFLRKCLGGPFFDIEAIWEEHTYFEFEVRSVAKTMGTMVAEPYVNHIPTMAGGIGRKNLTAFYRDHFIFANPADATLQVVSRTVGSDRVVDEFVYHITHDRTVDWLLPGVPPTGKRLAVPMLAVVNVRGDRLYNEHIWWDQATALLQAGVLPTHVPYPAPSGSGTLRLPVAGVECANMLVDESKGKSNEMFGSDWGVQKK</sequence>
<dbReference type="PANTHER" id="PTHR38436">
    <property type="entry name" value="POLYKETIDE CYCLASE SNOAL-LIKE DOMAIN"/>
    <property type="match status" value="1"/>
</dbReference>
<accession>A0A5C3MH86</accession>
<dbReference type="InterPro" id="IPR037401">
    <property type="entry name" value="SnoaL-like"/>
</dbReference>
<dbReference type="InterPro" id="IPR009959">
    <property type="entry name" value="Cyclase_SnoaL-like"/>
</dbReference>
<dbReference type="InterPro" id="IPR032710">
    <property type="entry name" value="NTF2-like_dom_sf"/>
</dbReference>
<feature type="domain" description="SnoaL-like" evidence="1">
    <location>
        <begin position="233"/>
        <end position="333"/>
    </location>
</feature>
<evidence type="ECO:0000313" key="2">
    <source>
        <dbReference type="EMBL" id="TFK43298.1"/>
    </source>
</evidence>
<keyword evidence="3" id="KW-1185">Reference proteome</keyword>
<dbReference type="Pfam" id="PF12680">
    <property type="entry name" value="SnoaL_2"/>
    <property type="match status" value="1"/>
</dbReference>
<organism evidence="2 3">
    <name type="scientific">Crucibulum laeve</name>
    <dbReference type="NCBI Taxonomy" id="68775"/>
    <lineage>
        <taxon>Eukaryota</taxon>
        <taxon>Fungi</taxon>
        <taxon>Dikarya</taxon>
        <taxon>Basidiomycota</taxon>
        <taxon>Agaricomycotina</taxon>
        <taxon>Agaricomycetes</taxon>
        <taxon>Agaricomycetidae</taxon>
        <taxon>Agaricales</taxon>
        <taxon>Agaricineae</taxon>
        <taxon>Nidulariaceae</taxon>
        <taxon>Crucibulum</taxon>
    </lineage>
</organism>
<evidence type="ECO:0000259" key="1">
    <source>
        <dbReference type="Pfam" id="PF12680"/>
    </source>
</evidence>
<dbReference type="GO" id="GO:0030638">
    <property type="term" value="P:polyketide metabolic process"/>
    <property type="evidence" value="ECO:0007669"/>
    <property type="project" value="InterPro"/>
</dbReference>
<dbReference type="PANTHER" id="PTHR38436:SF3">
    <property type="entry name" value="CARBOXYMETHYLENEBUTENOLIDASE-RELATED"/>
    <property type="match status" value="1"/>
</dbReference>
<dbReference type="OrthoDB" id="5440at2759"/>
<protein>
    <submittedName>
        <fullName evidence="2">NTF2-like protein</fullName>
    </submittedName>
</protein>
<proteinExistence type="predicted"/>
<reference evidence="2 3" key="1">
    <citation type="journal article" date="2019" name="Nat. Ecol. Evol.">
        <title>Megaphylogeny resolves global patterns of mushroom evolution.</title>
        <authorList>
            <person name="Varga T."/>
            <person name="Krizsan K."/>
            <person name="Foldi C."/>
            <person name="Dima B."/>
            <person name="Sanchez-Garcia M."/>
            <person name="Sanchez-Ramirez S."/>
            <person name="Szollosi G.J."/>
            <person name="Szarkandi J.G."/>
            <person name="Papp V."/>
            <person name="Albert L."/>
            <person name="Andreopoulos W."/>
            <person name="Angelini C."/>
            <person name="Antonin V."/>
            <person name="Barry K.W."/>
            <person name="Bougher N.L."/>
            <person name="Buchanan P."/>
            <person name="Buyck B."/>
            <person name="Bense V."/>
            <person name="Catcheside P."/>
            <person name="Chovatia M."/>
            <person name="Cooper J."/>
            <person name="Damon W."/>
            <person name="Desjardin D."/>
            <person name="Finy P."/>
            <person name="Geml J."/>
            <person name="Haridas S."/>
            <person name="Hughes K."/>
            <person name="Justo A."/>
            <person name="Karasinski D."/>
            <person name="Kautmanova I."/>
            <person name="Kiss B."/>
            <person name="Kocsube S."/>
            <person name="Kotiranta H."/>
            <person name="LaButti K.M."/>
            <person name="Lechner B.E."/>
            <person name="Liimatainen K."/>
            <person name="Lipzen A."/>
            <person name="Lukacs Z."/>
            <person name="Mihaltcheva S."/>
            <person name="Morgado L.N."/>
            <person name="Niskanen T."/>
            <person name="Noordeloos M.E."/>
            <person name="Ohm R.A."/>
            <person name="Ortiz-Santana B."/>
            <person name="Ovrebo C."/>
            <person name="Racz N."/>
            <person name="Riley R."/>
            <person name="Savchenko A."/>
            <person name="Shiryaev A."/>
            <person name="Soop K."/>
            <person name="Spirin V."/>
            <person name="Szebenyi C."/>
            <person name="Tomsovsky M."/>
            <person name="Tulloss R.E."/>
            <person name="Uehling J."/>
            <person name="Grigoriev I.V."/>
            <person name="Vagvolgyi C."/>
            <person name="Papp T."/>
            <person name="Martin F.M."/>
            <person name="Miettinen O."/>
            <person name="Hibbett D.S."/>
            <person name="Nagy L.G."/>
        </authorList>
    </citation>
    <scope>NUCLEOTIDE SEQUENCE [LARGE SCALE GENOMIC DNA]</scope>
    <source>
        <strain evidence="2 3">CBS 166.37</strain>
    </source>
</reference>
<dbReference type="Gene3D" id="3.10.450.50">
    <property type="match status" value="1"/>
</dbReference>